<proteinExistence type="predicted"/>
<accession>A0AAV4MWZ5</accession>
<reference evidence="2 3" key="1">
    <citation type="submission" date="2021-06" db="EMBL/GenBank/DDBJ databases">
        <title>Caerostris extrusa draft genome.</title>
        <authorList>
            <person name="Kono N."/>
            <person name="Arakawa K."/>
        </authorList>
    </citation>
    <scope>NUCLEOTIDE SEQUENCE [LARGE SCALE GENOMIC DNA]</scope>
</reference>
<feature type="compositionally biased region" description="Low complexity" evidence="1">
    <location>
        <begin position="66"/>
        <end position="79"/>
    </location>
</feature>
<dbReference type="Proteomes" id="UP001054945">
    <property type="component" value="Unassembled WGS sequence"/>
</dbReference>
<comment type="caution">
    <text evidence="2">The sequence shown here is derived from an EMBL/GenBank/DDBJ whole genome shotgun (WGS) entry which is preliminary data.</text>
</comment>
<name>A0AAV4MWZ5_CAEEX</name>
<evidence type="ECO:0000313" key="3">
    <source>
        <dbReference type="Proteomes" id="UP001054945"/>
    </source>
</evidence>
<organism evidence="2 3">
    <name type="scientific">Caerostris extrusa</name>
    <name type="common">Bark spider</name>
    <name type="synonym">Caerostris bankana</name>
    <dbReference type="NCBI Taxonomy" id="172846"/>
    <lineage>
        <taxon>Eukaryota</taxon>
        <taxon>Metazoa</taxon>
        <taxon>Ecdysozoa</taxon>
        <taxon>Arthropoda</taxon>
        <taxon>Chelicerata</taxon>
        <taxon>Arachnida</taxon>
        <taxon>Araneae</taxon>
        <taxon>Araneomorphae</taxon>
        <taxon>Entelegynae</taxon>
        <taxon>Araneoidea</taxon>
        <taxon>Araneidae</taxon>
        <taxon>Caerostris</taxon>
    </lineage>
</organism>
<protein>
    <submittedName>
        <fullName evidence="2">Uncharacterized protein</fullName>
    </submittedName>
</protein>
<feature type="region of interest" description="Disordered" evidence="1">
    <location>
        <begin position="1"/>
        <end position="79"/>
    </location>
</feature>
<dbReference type="EMBL" id="BPLR01020208">
    <property type="protein sequence ID" value="GIX75896.1"/>
    <property type="molecule type" value="Genomic_DNA"/>
</dbReference>
<sequence length="79" mass="8793">MSPQTTNPAQHHSQTRQIPSLLKGIPKSIHAHLPHRVSMATPPKPARSRTRSKSVRSLYTLDRISIRSIPSVSRGDPTH</sequence>
<evidence type="ECO:0000313" key="2">
    <source>
        <dbReference type="EMBL" id="GIX75896.1"/>
    </source>
</evidence>
<keyword evidence="3" id="KW-1185">Reference proteome</keyword>
<dbReference type="AlphaFoldDB" id="A0AAV4MWZ5"/>
<evidence type="ECO:0000256" key="1">
    <source>
        <dbReference type="SAM" id="MobiDB-lite"/>
    </source>
</evidence>
<feature type="compositionally biased region" description="Polar residues" evidence="1">
    <location>
        <begin position="1"/>
        <end position="18"/>
    </location>
</feature>
<gene>
    <name evidence="2" type="ORF">CEXT_660881</name>
</gene>